<sequence>MVRPRSHVWKHFNVCDSPTSGKKQQAFSTWWEGLCFNEPLNPIAGQILQIPPSSAACERNWSEFGNVHTKLRNRLSGDRVQKLVYVHSNLNVRKASSASQQRIDVASGTESDTD</sequence>
<evidence type="ECO:0000259" key="1">
    <source>
        <dbReference type="Pfam" id="PF05699"/>
    </source>
</evidence>
<accession>A0A9J6F702</accession>
<dbReference type="OrthoDB" id="8196486at2759"/>
<dbReference type="AlphaFoldDB" id="A0A9J6F702"/>
<dbReference type="InterPro" id="IPR008906">
    <property type="entry name" value="HATC_C_dom"/>
</dbReference>
<protein>
    <recommendedName>
        <fullName evidence="1">HAT C-terminal dimerisation domain-containing protein</fullName>
    </recommendedName>
</protein>
<reference evidence="2 3" key="1">
    <citation type="journal article" date="2020" name="Cell">
        <title>Large-Scale Comparative Analyses of Tick Genomes Elucidate Their Genetic Diversity and Vector Capacities.</title>
        <authorList>
            <consortium name="Tick Genome and Microbiome Consortium (TIGMIC)"/>
            <person name="Jia N."/>
            <person name="Wang J."/>
            <person name="Shi W."/>
            <person name="Du L."/>
            <person name="Sun Y."/>
            <person name="Zhan W."/>
            <person name="Jiang J.F."/>
            <person name="Wang Q."/>
            <person name="Zhang B."/>
            <person name="Ji P."/>
            <person name="Bell-Sakyi L."/>
            <person name="Cui X.M."/>
            <person name="Yuan T.T."/>
            <person name="Jiang B.G."/>
            <person name="Yang W.F."/>
            <person name="Lam T.T."/>
            <person name="Chang Q.C."/>
            <person name="Ding S.J."/>
            <person name="Wang X.J."/>
            <person name="Zhu J.G."/>
            <person name="Ruan X.D."/>
            <person name="Zhao L."/>
            <person name="Wei J.T."/>
            <person name="Ye R.Z."/>
            <person name="Que T.C."/>
            <person name="Du C.H."/>
            <person name="Zhou Y.H."/>
            <person name="Cheng J.X."/>
            <person name="Dai P.F."/>
            <person name="Guo W.B."/>
            <person name="Han X.H."/>
            <person name="Huang E.J."/>
            <person name="Li L.F."/>
            <person name="Wei W."/>
            <person name="Gao Y.C."/>
            <person name="Liu J.Z."/>
            <person name="Shao H.Z."/>
            <person name="Wang X."/>
            <person name="Wang C.C."/>
            <person name="Yang T.C."/>
            <person name="Huo Q.B."/>
            <person name="Li W."/>
            <person name="Chen H.Y."/>
            <person name="Chen S.E."/>
            <person name="Zhou L.G."/>
            <person name="Ni X.B."/>
            <person name="Tian J.H."/>
            <person name="Sheng Y."/>
            <person name="Liu T."/>
            <person name="Pan Y.S."/>
            <person name="Xia L.Y."/>
            <person name="Li J."/>
            <person name="Zhao F."/>
            <person name="Cao W.C."/>
        </authorList>
    </citation>
    <scope>NUCLEOTIDE SEQUENCE [LARGE SCALE GENOMIC DNA]</scope>
    <source>
        <strain evidence="2">HaeL-2018</strain>
    </source>
</reference>
<dbReference type="SUPFAM" id="SSF53098">
    <property type="entry name" value="Ribonuclease H-like"/>
    <property type="match status" value="1"/>
</dbReference>
<comment type="caution">
    <text evidence="2">The sequence shown here is derived from an EMBL/GenBank/DDBJ whole genome shotgun (WGS) entry which is preliminary data.</text>
</comment>
<keyword evidence="3" id="KW-1185">Reference proteome</keyword>
<dbReference type="GO" id="GO:0046983">
    <property type="term" value="F:protein dimerization activity"/>
    <property type="evidence" value="ECO:0007669"/>
    <property type="project" value="InterPro"/>
</dbReference>
<dbReference type="InterPro" id="IPR012337">
    <property type="entry name" value="RNaseH-like_sf"/>
</dbReference>
<dbReference type="Proteomes" id="UP000821853">
    <property type="component" value="Chromosome 1"/>
</dbReference>
<evidence type="ECO:0000313" key="2">
    <source>
        <dbReference type="EMBL" id="KAH9360758.1"/>
    </source>
</evidence>
<dbReference type="EMBL" id="JABSTR010000001">
    <property type="protein sequence ID" value="KAH9360758.1"/>
    <property type="molecule type" value="Genomic_DNA"/>
</dbReference>
<name>A0A9J6F702_HAELO</name>
<proteinExistence type="predicted"/>
<gene>
    <name evidence="2" type="ORF">HPB48_020237</name>
</gene>
<evidence type="ECO:0000313" key="3">
    <source>
        <dbReference type="Proteomes" id="UP000821853"/>
    </source>
</evidence>
<dbReference type="Pfam" id="PF05699">
    <property type="entry name" value="Dimer_Tnp_hAT"/>
    <property type="match status" value="1"/>
</dbReference>
<dbReference type="VEuPathDB" id="VectorBase:HLOH_053942"/>
<organism evidence="2 3">
    <name type="scientific">Haemaphysalis longicornis</name>
    <name type="common">Bush tick</name>
    <dbReference type="NCBI Taxonomy" id="44386"/>
    <lineage>
        <taxon>Eukaryota</taxon>
        <taxon>Metazoa</taxon>
        <taxon>Ecdysozoa</taxon>
        <taxon>Arthropoda</taxon>
        <taxon>Chelicerata</taxon>
        <taxon>Arachnida</taxon>
        <taxon>Acari</taxon>
        <taxon>Parasitiformes</taxon>
        <taxon>Ixodida</taxon>
        <taxon>Ixodoidea</taxon>
        <taxon>Ixodidae</taxon>
        <taxon>Haemaphysalinae</taxon>
        <taxon>Haemaphysalis</taxon>
    </lineage>
</organism>
<feature type="domain" description="HAT C-terminal dimerisation" evidence="1">
    <location>
        <begin position="43"/>
        <end position="90"/>
    </location>
</feature>